<dbReference type="PROSITE" id="PS50900">
    <property type="entry name" value="PLAC"/>
    <property type="match status" value="1"/>
</dbReference>
<evidence type="ECO:0000256" key="4">
    <source>
        <dbReference type="ARBA" id="ARBA00022737"/>
    </source>
</evidence>
<sequence length="701" mass="78479">YSSRKRRALTRTRPVAGHVCHELCARVLTSLIVYFDSCQCIIPCDSPVFTWPTLIVGDLLEICEMDTNKKMCRFTIFLIICLSVNSHGVVGSIDDLDEQCSVCLKTTCKTLNGIYTRPDLPEGYSLVTQIPEGACKIHVQQLKHTRNFLALRSHNDSYTFNGDWKPSHSRHFEAAGTRFSYTKQDSNSLETLSASGPLVNSVDILVVNFQANPGIKYSYSIPDSELPKIAPPLMKRPYDGGVESRRLDSSFNSLNQKDEAATPMLHRRNRLRKKFKWSISYSPCPKTCGGGLRNPILTCVRNNYPVVERRCSHLEKPVVHPIQCNNEPCPSVAHWAGYWSQCSVTCGEGTEDYISECRQDVGSGRSVVVSETLCPKRPIKETRTCVRASCENDADNKVLSDDEPKYRSTRREQWSIGIWSACSVSCGTGHRTRSITCLSGLCRPADRPLHAEYCDMGLCPDNIPSRSLIRHETTSKNGHHKWLISDWSQCSEDCGTGSQNRMAICPDNDCEDSSKPELTRSCSNEKQCGGQWFTGPWGSCSNSCIGPAKQKRDVYCVVKLRGQPHITNDMTCSLHLKPYSEQACSGSCPTQWFTGDWGTCEGPCPTGTQRRKVSCLEPNGYLANNCPNEDIPISKRPCACQVQRDENRDRYRPAQDAPSDQNCVDKINKCHLAVRARLCKYPYYTSQCCVSCKIAQQDLLV</sequence>
<accession>A0A9P0AYP4</accession>
<dbReference type="PROSITE" id="PS50092">
    <property type="entry name" value="TSP1"/>
    <property type="match status" value="5"/>
</dbReference>
<keyword evidence="3" id="KW-0732">Signal</keyword>
<feature type="non-terminal residue" evidence="6">
    <location>
        <position position="1"/>
    </location>
</feature>
<dbReference type="SMART" id="SM00209">
    <property type="entry name" value="TSP1"/>
    <property type="match status" value="6"/>
</dbReference>
<dbReference type="Pfam" id="PF19030">
    <property type="entry name" value="TSP1_ADAMTS"/>
    <property type="match status" value="5"/>
</dbReference>
<evidence type="ECO:0000313" key="7">
    <source>
        <dbReference type="Proteomes" id="UP001154078"/>
    </source>
</evidence>
<dbReference type="Gene3D" id="2.20.100.10">
    <property type="entry name" value="Thrombospondin type-1 (TSP1) repeat"/>
    <property type="match status" value="4"/>
</dbReference>
<dbReference type="PANTHER" id="PTHR13723:SF281">
    <property type="entry name" value="PAPILIN"/>
    <property type="match status" value="1"/>
</dbReference>
<dbReference type="OrthoDB" id="5781878at2759"/>
<keyword evidence="4" id="KW-0677">Repeat</keyword>
<proteinExistence type="predicted"/>
<evidence type="ECO:0000256" key="2">
    <source>
        <dbReference type="ARBA" id="ARBA00022525"/>
    </source>
</evidence>
<dbReference type="AlphaFoldDB" id="A0A9P0AYP4"/>
<dbReference type="Proteomes" id="UP001154078">
    <property type="component" value="Chromosome 2"/>
</dbReference>
<dbReference type="Pfam" id="PF08686">
    <property type="entry name" value="PLAC"/>
    <property type="match status" value="1"/>
</dbReference>
<gene>
    <name evidence="6" type="ORF">MELIAE_LOCUS3951</name>
</gene>
<dbReference type="InterPro" id="IPR010294">
    <property type="entry name" value="ADAMTS_spacer1"/>
</dbReference>
<name>A0A9P0AYP4_BRAAE</name>
<keyword evidence="7" id="KW-1185">Reference proteome</keyword>
<dbReference type="InterPro" id="IPR010909">
    <property type="entry name" value="PLAC"/>
</dbReference>
<evidence type="ECO:0000259" key="5">
    <source>
        <dbReference type="PROSITE" id="PS50900"/>
    </source>
</evidence>
<protein>
    <recommendedName>
        <fullName evidence="5">PLAC domain-containing protein</fullName>
    </recommendedName>
</protein>
<dbReference type="SUPFAM" id="SSF82895">
    <property type="entry name" value="TSP-1 type 1 repeat"/>
    <property type="match status" value="5"/>
</dbReference>
<dbReference type="InterPro" id="IPR036383">
    <property type="entry name" value="TSP1_rpt_sf"/>
</dbReference>
<dbReference type="Pfam" id="PF05986">
    <property type="entry name" value="ADAMTS_spacer1"/>
    <property type="match status" value="1"/>
</dbReference>
<evidence type="ECO:0000256" key="3">
    <source>
        <dbReference type="ARBA" id="ARBA00022729"/>
    </source>
</evidence>
<feature type="domain" description="PLAC" evidence="5">
    <location>
        <begin position="659"/>
        <end position="696"/>
    </location>
</feature>
<dbReference type="EMBL" id="OV121133">
    <property type="protein sequence ID" value="CAH0551307.1"/>
    <property type="molecule type" value="Genomic_DNA"/>
</dbReference>
<evidence type="ECO:0000256" key="1">
    <source>
        <dbReference type="ARBA" id="ARBA00004613"/>
    </source>
</evidence>
<dbReference type="InterPro" id="IPR050439">
    <property type="entry name" value="ADAMTS_ADAMTS-like"/>
</dbReference>
<comment type="subcellular location">
    <subcellularLocation>
        <location evidence="1">Secreted</location>
    </subcellularLocation>
</comment>
<keyword evidence="2" id="KW-0964">Secreted</keyword>
<dbReference type="PANTHER" id="PTHR13723">
    <property type="entry name" value="ADAMTS A DISINTEGRIN AND METALLOPROTEASE WITH THROMBOSPONDIN MOTIFS PROTEASE"/>
    <property type="match status" value="1"/>
</dbReference>
<reference evidence="6" key="1">
    <citation type="submission" date="2021-12" db="EMBL/GenBank/DDBJ databases">
        <authorList>
            <person name="King R."/>
        </authorList>
    </citation>
    <scope>NUCLEOTIDE SEQUENCE</scope>
</reference>
<evidence type="ECO:0000313" key="6">
    <source>
        <dbReference type="EMBL" id="CAH0551307.1"/>
    </source>
</evidence>
<organism evidence="6 7">
    <name type="scientific">Brassicogethes aeneus</name>
    <name type="common">Rape pollen beetle</name>
    <name type="synonym">Meligethes aeneus</name>
    <dbReference type="NCBI Taxonomy" id="1431903"/>
    <lineage>
        <taxon>Eukaryota</taxon>
        <taxon>Metazoa</taxon>
        <taxon>Ecdysozoa</taxon>
        <taxon>Arthropoda</taxon>
        <taxon>Hexapoda</taxon>
        <taxon>Insecta</taxon>
        <taxon>Pterygota</taxon>
        <taxon>Neoptera</taxon>
        <taxon>Endopterygota</taxon>
        <taxon>Coleoptera</taxon>
        <taxon>Polyphaga</taxon>
        <taxon>Cucujiformia</taxon>
        <taxon>Nitidulidae</taxon>
        <taxon>Meligethinae</taxon>
        <taxon>Brassicogethes</taxon>
    </lineage>
</organism>
<dbReference type="Gene3D" id="2.60.120.830">
    <property type="match status" value="1"/>
</dbReference>
<dbReference type="InterPro" id="IPR000884">
    <property type="entry name" value="TSP1_rpt"/>
</dbReference>
<dbReference type="GO" id="GO:0005576">
    <property type="term" value="C:extracellular region"/>
    <property type="evidence" value="ECO:0007669"/>
    <property type="project" value="UniProtKB-SubCell"/>
</dbReference>